<evidence type="ECO:0000256" key="7">
    <source>
        <dbReference type="ARBA" id="ARBA00033408"/>
    </source>
</evidence>
<feature type="non-terminal residue" evidence="8">
    <location>
        <position position="1"/>
    </location>
</feature>
<dbReference type="InterPro" id="IPR004604">
    <property type="entry name" value="DNA_recomb/repair_RecN"/>
</dbReference>
<evidence type="ECO:0000256" key="6">
    <source>
        <dbReference type="ARBA" id="ARBA00023204"/>
    </source>
</evidence>
<keyword evidence="4" id="KW-0227">DNA damage</keyword>
<reference evidence="8 9" key="1">
    <citation type="submission" date="2019-11" db="EMBL/GenBank/DDBJ databases">
        <title>Draft Genome Sequence of Plant Growth-Promoting Rhizosphere-Associated Bacteria.</title>
        <authorList>
            <person name="Vasilyev I.Y."/>
            <person name="Radchenko V."/>
            <person name="Ilnitskaya E.V."/>
        </authorList>
    </citation>
    <scope>NUCLEOTIDE SEQUENCE [LARGE SCALE GENOMIC DNA]</scope>
    <source>
        <strain evidence="8 9">VRA_07sq_f</strain>
    </source>
</reference>
<dbReference type="SUPFAM" id="SSF52540">
    <property type="entry name" value="P-loop containing nucleoside triphosphate hydrolases"/>
    <property type="match status" value="1"/>
</dbReference>
<sequence>QELMRPERHIQLLDDFAEDQLAAILATYQEKYDQFIKLRNLNEKKHQNEKEWAQRVDMLKFQIKEIEAADLHENEDTDLAAERDRLNNFQKIHDALLASYEGINGDEDVSGSIDSIGTAMSSMQDIEDLDPEYKQISDNLSGAFFALQDVASQISDQLSNLEFDQDRLDQVEQRLSTIYQLKHKYGDSVSQILAYLAKIKQELKQMSGDAEANDDLDKQLAGIKKDLIKDAQKITLIRQQFAKKL</sequence>
<dbReference type="PANTHER" id="PTHR11059:SF0">
    <property type="entry name" value="DNA REPAIR PROTEIN RECN"/>
    <property type="match status" value="1"/>
</dbReference>
<evidence type="ECO:0000256" key="1">
    <source>
        <dbReference type="ARBA" id="ARBA00009441"/>
    </source>
</evidence>
<evidence type="ECO:0000256" key="5">
    <source>
        <dbReference type="ARBA" id="ARBA00022840"/>
    </source>
</evidence>
<evidence type="ECO:0000256" key="3">
    <source>
        <dbReference type="ARBA" id="ARBA00022741"/>
    </source>
</evidence>
<dbReference type="GO" id="GO:0043590">
    <property type="term" value="C:bacterial nucleoid"/>
    <property type="evidence" value="ECO:0007669"/>
    <property type="project" value="TreeGrafter"/>
</dbReference>
<name>A0A844EH71_9LACO</name>
<gene>
    <name evidence="8" type="ORF">GKC44_12910</name>
</gene>
<proteinExistence type="inferred from homology"/>
<dbReference type="GO" id="GO:0005524">
    <property type="term" value="F:ATP binding"/>
    <property type="evidence" value="ECO:0007669"/>
    <property type="project" value="UniProtKB-KW"/>
</dbReference>
<dbReference type="InterPro" id="IPR027417">
    <property type="entry name" value="P-loop_NTPase"/>
</dbReference>
<keyword evidence="6" id="KW-0234">DNA repair</keyword>
<dbReference type="GO" id="GO:0009432">
    <property type="term" value="P:SOS response"/>
    <property type="evidence" value="ECO:0007669"/>
    <property type="project" value="TreeGrafter"/>
</dbReference>
<comment type="similarity">
    <text evidence="1">Belongs to the RecN family.</text>
</comment>
<keyword evidence="5" id="KW-0067">ATP-binding</keyword>
<organism evidence="8 9">
    <name type="scientific">Lentilactobacillus parabuchneri</name>
    <dbReference type="NCBI Taxonomy" id="152331"/>
    <lineage>
        <taxon>Bacteria</taxon>
        <taxon>Bacillati</taxon>
        <taxon>Bacillota</taxon>
        <taxon>Bacilli</taxon>
        <taxon>Lactobacillales</taxon>
        <taxon>Lactobacillaceae</taxon>
        <taxon>Lentilactobacillus</taxon>
    </lineage>
</organism>
<dbReference type="Gene3D" id="6.10.140.1090">
    <property type="match status" value="1"/>
</dbReference>
<protein>
    <recommendedName>
        <fullName evidence="2">DNA repair protein RecN</fullName>
    </recommendedName>
    <alternativeName>
        <fullName evidence="7">Recombination protein N</fullName>
    </alternativeName>
</protein>
<dbReference type="Proteomes" id="UP000491237">
    <property type="component" value="Unassembled WGS sequence"/>
</dbReference>
<dbReference type="EMBL" id="WKKY01000830">
    <property type="protein sequence ID" value="MSE22115.1"/>
    <property type="molecule type" value="Genomic_DNA"/>
</dbReference>
<evidence type="ECO:0000313" key="9">
    <source>
        <dbReference type="Proteomes" id="UP000491237"/>
    </source>
</evidence>
<dbReference type="PANTHER" id="PTHR11059">
    <property type="entry name" value="DNA REPAIR PROTEIN RECN"/>
    <property type="match status" value="1"/>
</dbReference>
<comment type="caution">
    <text evidence="8">The sequence shown here is derived from an EMBL/GenBank/DDBJ whole genome shotgun (WGS) entry which is preliminary data.</text>
</comment>
<dbReference type="GO" id="GO:0006281">
    <property type="term" value="P:DNA repair"/>
    <property type="evidence" value="ECO:0007669"/>
    <property type="project" value="UniProtKB-KW"/>
</dbReference>
<accession>A0A844EH71</accession>
<evidence type="ECO:0000256" key="2">
    <source>
        <dbReference type="ARBA" id="ARBA00021315"/>
    </source>
</evidence>
<dbReference type="GO" id="GO:0006310">
    <property type="term" value="P:DNA recombination"/>
    <property type="evidence" value="ECO:0007669"/>
    <property type="project" value="InterPro"/>
</dbReference>
<dbReference type="AlphaFoldDB" id="A0A844EH71"/>
<evidence type="ECO:0000256" key="4">
    <source>
        <dbReference type="ARBA" id="ARBA00022763"/>
    </source>
</evidence>
<keyword evidence="3" id="KW-0547">Nucleotide-binding</keyword>
<evidence type="ECO:0000313" key="8">
    <source>
        <dbReference type="EMBL" id="MSE22115.1"/>
    </source>
</evidence>
<feature type="non-terminal residue" evidence="8">
    <location>
        <position position="245"/>
    </location>
</feature>